<dbReference type="OrthoDB" id="448280at2759"/>
<comment type="caution">
    <text evidence="7">The sequence shown here is derived from an EMBL/GenBank/DDBJ whole genome shotgun (WGS) entry which is preliminary data.</text>
</comment>
<feature type="transmembrane region" description="Helical" evidence="6">
    <location>
        <begin position="47"/>
        <end position="69"/>
    </location>
</feature>
<dbReference type="Pfam" id="PF02535">
    <property type="entry name" value="Zip"/>
    <property type="match status" value="1"/>
</dbReference>
<dbReference type="PANTHER" id="PTHR11040:SF203">
    <property type="entry name" value="FI18611P1-RELATED"/>
    <property type="match status" value="1"/>
</dbReference>
<keyword evidence="4 6" id="KW-0472">Membrane</keyword>
<sequence length="385" mass="42006">MALNGEKWAVMGMLAVISIILGFLPYLLIRWTKNTRFIRVDSTPYKLVLTVLSCFGAGVLLSTAALHLLPEVRESLLKIDSVWTTFDEHFPVAEMIALGGFALIYLIEEVAHFIMVDGHQGHHHHNPNSIARHNSIAHGIHLPEETCGGDGNAESGLTVPHHGHHHSHGVALKMESSSTVEECPDEQNSFASSVRALLTLIALSFHELMEGLAIGIQKESDMWVMFGAVASHKFVISFCMGMELINSQAGVRTFVGSILFFGVVTSVGIGIGGLITTSSTDTLSVAVIEGLVVGTLIYVVCFEILNRERDRKTYSIKKARAIGFIQFLALGAGLVAMGLLATMSHDHGGDDHGHDHEDDHDHPTTHHDDHDHPTTHDDHDGHTHF</sequence>
<dbReference type="EMBL" id="LNIX01000042">
    <property type="protein sequence ID" value="OXA38979.1"/>
    <property type="molecule type" value="Genomic_DNA"/>
</dbReference>
<feature type="transmembrane region" description="Helical" evidence="6">
    <location>
        <begin position="254"/>
        <end position="276"/>
    </location>
</feature>
<keyword evidence="2 6" id="KW-0812">Transmembrane</keyword>
<evidence type="ECO:0000256" key="2">
    <source>
        <dbReference type="ARBA" id="ARBA00022692"/>
    </source>
</evidence>
<dbReference type="GO" id="GO:0005385">
    <property type="term" value="F:zinc ion transmembrane transporter activity"/>
    <property type="evidence" value="ECO:0007669"/>
    <property type="project" value="TreeGrafter"/>
</dbReference>
<dbReference type="Proteomes" id="UP000198287">
    <property type="component" value="Unassembled WGS sequence"/>
</dbReference>
<evidence type="ECO:0000256" key="3">
    <source>
        <dbReference type="ARBA" id="ARBA00022989"/>
    </source>
</evidence>
<dbReference type="OMA" id="DYPFASM"/>
<feature type="transmembrane region" description="Helical" evidence="6">
    <location>
        <begin position="282"/>
        <end position="301"/>
    </location>
</feature>
<dbReference type="PANTHER" id="PTHR11040">
    <property type="entry name" value="ZINC/IRON TRANSPORTER"/>
    <property type="match status" value="1"/>
</dbReference>
<evidence type="ECO:0000256" key="4">
    <source>
        <dbReference type="ARBA" id="ARBA00023136"/>
    </source>
</evidence>
<keyword evidence="3 6" id="KW-1133">Transmembrane helix</keyword>
<dbReference type="GO" id="GO:0005886">
    <property type="term" value="C:plasma membrane"/>
    <property type="evidence" value="ECO:0007669"/>
    <property type="project" value="TreeGrafter"/>
</dbReference>
<feature type="region of interest" description="Disordered" evidence="5">
    <location>
        <begin position="348"/>
        <end position="385"/>
    </location>
</feature>
<keyword evidence="8" id="KW-1185">Reference proteome</keyword>
<comment type="subcellular location">
    <subcellularLocation>
        <location evidence="1">Membrane</location>
        <topology evidence="1">Multi-pass membrane protein</topology>
    </subcellularLocation>
</comment>
<name>A0A226D184_FOLCA</name>
<feature type="transmembrane region" description="Helical" evidence="6">
    <location>
        <begin position="89"/>
        <end position="107"/>
    </location>
</feature>
<dbReference type="AlphaFoldDB" id="A0A226D184"/>
<evidence type="ECO:0000313" key="7">
    <source>
        <dbReference type="EMBL" id="OXA38979.1"/>
    </source>
</evidence>
<dbReference type="STRING" id="158441.A0A226D184"/>
<evidence type="ECO:0000256" key="5">
    <source>
        <dbReference type="SAM" id="MobiDB-lite"/>
    </source>
</evidence>
<accession>A0A226D184</accession>
<gene>
    <name evidence="7" type="ORF">Fcan01_26340</name>
</gene>
<evidence type="ECO:0000256" key="6">
    <source>
        <dbReference type="SAM" id="Phobius"/>
    </source>
</evidence>
<dbReference type="InterPro" id="IPR003689">
    <property type="entry name" value="ZIP"/>
</dbReference>
<feature type="transmembrane region" description="Helical" evidence="6">
    <location>
        <begin position="6"/>
        <end position="27"/>
    </location>
</feature>
<reference evidence="7 8" key="1">
    <citation type="submission" date="2015-12" db="EMBL/GenBank/DDBJ databases">
        <title>The genome of Folsomia candida.</title>
        <authorList>
            <person name="Faddeeva A."/>
            <person name="Derks M.F."/>
            <person name="Anvar Y."/>
            <person name="Smit S."/>
            <person name="Van Straalen N."/>
            <person name="Roelofs D."/>
        </authorList>
    </citation>
    <scope>NUCLEOTIDE SEQUENCE [LARGE SCALE GENOMIC DNA]</scope>
    <source>
        <strain evidence="7 8">VU population</strain>
        <tissue evidence="7">Whole body</tissue>
    </source>
</reference>
<evidence type="ECO:0000256" key="1">
    <source>
        <dbReference type="ARBA" id="ARBA00004141"/>
    </source>
</evidence>
<feature type="transmembrane region" description="Helical" evidence="6">
    <location>
        <begin position="321"/>
        <end position="341"/>
    </location>
</feature>
<proteinExistence type="predicted"/>
<evidence type="ECO:0000313" key="8">
    <source>
        <dbReference type="Proteomes" id="UP000198287"/>
    </source>
</evidence>
<organism evidence="7 8">
    <name type="scientific">Folsomia candida</name>
    <name type="common">Springtail</name>
    <dbReference type="NCBI Taxonomy" id="158441"/>
    <lineage>
        <taxon>Eukaryota</taxon>
        <taxon>Metazoa</taxon>
        <taxon>Ecdysozoa</taxon>
        <taxon>Arthropoda</taxon>
        <taxon>Hexapoda</taxon>
        <taxon>Collembola</taxon>
        <taxon>Entomobryomorpha</taxon>
        <taxon>Isotomoidea</taxon>
        <taxon>Isotomidae</taxon>
        <taxon>Proisotominae</taxon>
        <taxon>Folsomia</taxon>
    </lineage>
</organism>
<protein>
    <submittedName>
        <fullName evidence="7">Zinc transporter ZIP3</fullName>
    </submittedName>
</protein>